<feature type="transmembrane region" description="Helical" evidence="1">
    <location>
        <begin position="89"/>
        <end position="111"/>
    </location>
</feature>
<keyword evidence="1" id="KW-0472">Membrane</keyword>
<protein>
    <submittedName>
        <fullName evidence="2">Uncharacterized protein</fullName>
    </submittedName>
</protein>
<evidence type="ECO:0000313" key="2">
    <source>
        <dbReference type="EMBL" id="GJE94709.1"/>
    </source>
</evidence>
<organism evidence="2 3">
    <name type="scientific">Phanerochaete sordida</name>
    <dbReference type="NCBI Taxonomy" id="48140"/>
    <lineage>
        <taxon>Eukaryota</taxon>
        <taxon>Fungi</taxon>
        <taxon>Dikarya</taxon>
        <taxon>Basidiomycota</taxon>
        <taxon>Agaricomycotina</taxon>
        <taxon>Agaricomycetes</taxon>
        <taxon>Polyporales</taxon>
        <taxon>Phanerochaetaceae</taxon>
        <taxon>Phanerochaete</taxon>
    </lineage>
</organism>
<name>A0A9P3GI44_9APHY</name>
<reference evidence="2 3" key="1">
    <citation type="submission" date="2021-08" db="EMBL/GenBank/DDBJ databases">
        <title>Draft Genome Sequence of Phanerochaete sordida strain YK-624.</title>
        <authorList>
            <person name="Mori T."/>
            <person name="Dohra H."/>
            <person name="Suzuki T."/>
            <person name="Kawagishi H."/>
            <person name="Hirai H."/>
        </authorList>
    </citation>
    <scope>NUCLEOTIDE SEQUENCE [LARGE SCALE GENOMIC DNA]</scope>
    <source>
        <strain evidence="2 3">YK-624</strain>
    </source>
</reference>
<keyword evidence="3" id="KW-1185">Reference proteome</keyword>
<dbReference type="AlphaFoldDB" id="A0A9P3GI44"/>
<sequence length="237" mass="26737">MSFLHRLTIAFTRRQDLLNKQGIQLLHDVTPVFEAKRRWTSRWTYTLVLTQLAVTVAGADLIFNHWTERVDPPADAPPDAKPEFRLRPVWQRIALATGEYAIGAAIAYLLINMRSRLVRRLYVLPGTAVNAAAPLAPKLRPTDRALVVQNAMHWRGQGKVFPFSTTRLDAGSTDSELLLKVDGESGAWLMALQDAKVDGEEGSSMWDLKKKLYTTWYGEKKGLKELAKHGWEQSSEP</sequence>
<evidence type="ECO:0000313" key="3">
    <source>
        <dbReference type="Proteomes" id="UP000703269"/>
    </source>
</evidence>
<dbReference type="Proteomes" id="UP000703269">
    <property type="component" value="Unassembled WGS sequence"/>
</dbReference>
<gene>
    <name evidence="2" type="ORF">PsYK624_108800</name>
</gene>
<feature type="transmembrane region" description="Helical" evidence="1">
    <location>
        <begin position="43"/>
        <end position="63"/>
    </location>
</feature>
<proteinExistence type="predicted"/>
<dbReference type="OrthoDB" id="2607755at2759"/>
<keyword evidence="1" id="KW-1133">Transmembrane helix</keyword>
<accession>A0A9P3GI44</accession>
<dbReference type="EMBL" id="BPQB01000042">
    <property type="protein sequence ID" value="GJE94709.1"/>
    <property type="molecule type" value="Genomic_DNA"/>
</dbReference>
<evidence type="ECO:0000256" key="1">
    <source>
        <dbReference type="SAM" id="Phobius"/>
    </source>
</evidence>
<comment type="caution">
    <text evidence="2">The sequence shown here is derived from an EMBL/GenBank/DDBJ whole genome shotgun (WGS) entry which is preliminary data.</text>
</comment>
<keyword evidence="1" id="KW-0812">Transmembrane</keyword>